<protein>
    <recommendedName>
        <fullName evidence="3">Capsule polysaccharide biosynthesis protein</fullName>
    </recommendedName>
</protein>
<dbReference type="EMBL" id="FWFK01000002">
    <property type="protein sequence ID" value="SLN33184.1"/>
    <property type="molecule type" value="Genomic_DNA"/>
</dbReference>
<dbReference type="AlphaFoldDB" id="A0A1X6YVW9"/>
<evidence type="ECO:0008006" key="3">
    <source>
        <dbReference type="Google" id="ProtNLM"/>
    </source>
</evidence>
<dbReference type="OrthoDB" id="8335209at2"/>
<evidence type="ECO:0000313" key="1">
    <source>
        <dbReference type="EMBL" id="SLN33184.1"/>
    </source>
</evidence>
<keyword evidence="2" id="KW-1185">Reference proteome</keyword>
<reference evidence="1 2" key="1">
    <citation type="submission" date="2017-03" db="EMBL/GenBank/DDBJ databases">
        <authorList>
            <person name="Afonso C.L."/>
            <person name="Miller P.J."/>
            <person name="Scott M.A."/>
            <person name="Spackman E."/>
            <person name="Goraichik I."/>
            <person name="Dimitrov K.M."/>
            <person name="Suarez D.L."/>
            <person name="Swayne D.E."/>
        </authorList>
    </citation>
    <scope>NUCLEOTIDE SEQUENCE [LARGE SCALE GENOMIC DNA]</scope>
    <source>
        <strain evidence="1 2">CECT 8625</strain>
    </source>
</reference>
<name>A0A1X6YVW9_9RHOB</name>
<evidence type="ECO:0000313" key="2">
    <source>
        <dbReference type="Proteomes" id="UP000193570"/>
    </source>
</evidence>
<sequence length="394" mass="44557">MTGPAAAADRVPVPARPPRRIVFTADFLRASPYHWRPTQHFNALWLKQLFGESLRQATGLPSELMMWDHDSVAGGGFDAGLVAQIYDAFGVPRNIHGWVRIFNADRMPPQVEALILSRVRDALVVGFEMPPFLEALLTRHGIPFVDVINHPVRFLDDIMFGLRGNLAPIDRALAQEAVSEDWLRLMAGIQAAAAQRLFRREIPDDSALFLMQMEHDRSQVDGRRFVKAVEFMDRIAGLAARHERLFVKTHPLQPRAPQAMAILGAFPNAEAIDANFYTLAATSQVRTVAALSSSTITEAAYFGKAAEYLFRPPYRFARGGDMPSGGDYVGVYHKYLEPDFWRRLLREVVETTPEDGMRVAEKPNRLRLSLREFWNFNEIDTDFAVEAYLRAHPR</sequence>
<organism evidence="1 2">
    <name type="scientific">Roseivivax jejudonensis</name>
    <dbReference type="NCBI Taxonomy" id="1529041"/>
    <lineage>
        <taxon>Bacteria</taxon>
        <taxon>Pseudomonadati</taxon>
        <taxon>Pseudomonadota</taxon>
        <taxon>Alphaproteobacteria</taxon>
        <taxon>Rhodobacterales</taxon>
        <taxon>Roseobacteraceae</taxon>
        <taxon>Roseivivax</taxon>
    </lineage>
</organism>
<dbReference type="Proteomes" id="UP000193570">
    <property type="component" value="Unassembled WGS sequence"/>
</dbReference>
<gene>
    <name evidence="1" type="ORF">ROJ8625_01552</name>
</gene>
<dbReference type="RefSeq" id="WP_085791265.1">
    <property type="nucleotide sequence ID" value="NZ_FWFK01000002.1"/>
</dbReference>
<accession>A0A1X6YVW9</accession>
<proteinExistence type="predicted"/>